<dbReference type="Gene3D" id="3.40.50.720">
    <property type="entry name" value="NAD(P)-binding Rossmann-like Domain"/>
    <property type="match status" value="1"/>
</dbReference>
<dbReference type="AlphaFoldDB" id="A0A225AKL5"/>
<keyword evidence="5" id="KW-1185">Reference proteome</keyword>
<comment type="similarity">
    <text evidence="1">Belongs to the short-chain dehydrogenases/reductases (SDR) family.</text>
</comment>
<keyword evidence="3" id="KW-0560">Oxidoreductase</keyword>
<proteinExistence type="inferred from homology"/>
<dbReference type="InterPro" id="IPR036291">
    <property type="entry name" value="NAD(P)-bd_dom_sf"/>
</dbReference>
<dbReference type="Pfam" id="PF00106">
    <property type="entry name" value="adh_short"/>
    <property type="match status" value="1"/>
</dbReference>
<dbReference type="PANTHER" id="PTHR24320:SF283">
    <property type="entry name" value="RETINOL DEHYDROGENASE 11"/>
    <property type="match status" value="1"/>
</dbReference>
<dbReference type="OrthoDB" id="191139at2759"/>
<gene>
    <name evidence="4" type="ORF">UA08_03688</name>
</gene>
<protein>
    <recommendedName>
        <fullName evidence="6">Ketoreductase (KR) domain-containing protein</fullName>
    </recommendedName>
</protein>
<dbReference type="SUPFAM" id="SSF51735">
    <property type="entry name" value="NAD(P)-binding Rossmann-fold domains"/>
    <property type="match status" value="1"/>
</dbReference>
<keyword evidence="2" id="KW-0521">NADP</keyword>
<comment type="caution">
    <text evidence="4">The sequence shown here is derived from an EMBL/GenBank/DDBJ whole genome shotgun (WGS) entry which is preliminary data.</text>
</comment>
<evidence type="ECO:0000256" key="1">
    <source>
        <dbReference type="ARBA" id="ARBA00006484"/>
    </source>
</evidence>
<name>A0A225AKL5_TALAT</name>
<reference evidence="4 5" key="1">
    <citation type="submission" date="2015-06" db="EMBL/GenBank/DDBJ databases">
        <title>Talaromyces atroroseus IBT 11181 draft genome.</title>
        <authorList>
            <person name="Rasmussen K.B."/>
            <person name="Rasmussen S."/>
            <person name="Petersen B."/>
            <person name="Sicheritz-Ponten T."/>
            <person name="Mortensen U.H."/>
            <person name="Thrane U."/>
        </authorList>
    </citation>
    <scope>NUCLEOTIDE SEQUENCE [LARGE SCALE GENOMIC DNA]</scope>
    <source>
        <strain evidence="4 5">IBT 11181</strain>
    </source>
</reference>
<dbReference type="EMBL" id="LFMY01000004">
    <property type="protein sequence ID" value="OKL61420.1"/>
    <property type="molecule type" value="Genomic_DNA"/>
</dbReference>
<dbReference type="STRING" id="1441469.A0A225AKL5"/>
<evidence type="ECO:0000256" key="2">
    <source>
        <dbReference type="ARBA" id="ARBA00022857"/>
    </source>
</evidence>
<accession>A0A225AKL5</accession>
<sequence length="218" mass="23485">MPKEFDEAARIASQEPYYQMPSILILLVQVPQAPGCEKGGVILDELELACNQTLREQVVGLNAWVCRIRTVESQNPISSKSKTLIFSSMSLYPRETTADYIAANCSQAIKGKTVLITGVSPGGLGAEFAKVICKHAPGLLILANRDTAKASTTAQAIADLAPSVPTRILKLDLSPQAQVREAAREIMEDYPEVNIDVLINNAGVMASPHKLNVDGIEN</sequence>
<dbReference type="InterPro" id="IPR002347">
    <property type="entry name" value="SDR_fam"/>
</dbReference>
<evidence type="ECO:0000256" key="3">
    <source>
        <dbReference type="ARBA" id="ARBA00023002"/>
    </source>
</evidence>
<dbReference type="PANTHER" id="PTHR24320">
    <property type="entry name" value="RETINOL DEHYDROGENASE"/>
    <property type="match status" value="1"/>
</dbReference>
<dbReference type="Proteomes" id="UP000214365">
    <property type="component" value="Unassembled WGS sequence"/>
</dbReference>
<evidence type="ECO:0000313" key="5">
    <source>
        <dbReference type="Proteomes" id="UP000214365"/>
    </source>
</evidence>
<evidence type="ECO:0008006" key="6">
    <source>
        <dbReference type="Google" id="ProtNLM"/>
    </source>
</evidence>
<dbReference type="GO" id="GO:0016491">
    <property type="term" value="F:oxidoreductase activity"/>
    <property type="evidence" value="ECO:0007669"/>
    <property type="project" value="UniProtKB-KW"/>
</dbReference>
<dbReference type="RefSeq" id="XP_020121541.1">
    <property type="nucleotide sequence ID" value="XM_020266016.1"/>
</dbReference>
<evidence type="ECO:0000313" key="4">
    <source>
        <dbReference type="EMBL" id="OKL61420.1"/>
    </source>
</evidence>
<dbReference type="GeneID" id="31003443"/>
<organism evidence="4 5">
    <name type="scientific">Talaromyces atroroseus</name>
    <dbReference type="NCBI Taxonomy" id="1441469"/>
    <lineage>
        <taxon>Eukaryota</taxon>
        <taxon>Fungi</taxon>
        <taxon>Dikarya</taxon>
        <taxon>Ascomycota</taxon>
        <taxon>Pezizomycotina</taxon>
        <taxon>Eurotiomycetes</taxon>
        <taxon>Eurotiomycetidae</taxon>
        <taxon>Eurotiales</taxon>
        <taxon>Trichocomaceae</taxon>
        <taxon>Talaromyces</taxon>
        <taxon>Talaromyces sect. Trachyspermi</taxon>
    </lineage>
</organism>